<dbReference type="InterPro" id="IPR016181">
    <property type="entry name" value="Acyl_CoA_acyltransferase"/>
</dbReference>
<evidence type="ECO:0000313" key="5">
    <source>
        <dbReference type="Proteomes" id="UP000294535"/>
    </source>
</evidence>
<protein>
    <submittedName>
        <fullName evidence="4">Acetyltransferase (GNAT) family protein</fullName>
    </submittedName>
</protein>
<dbReference type="OrthoDB" id="9803233at2"/>
<comment type="caution">
    <text evidence="4">The sequence shown here is derived from an EMBL/GenBank/DDBJ whole genome shotgun (WGS) entry which is preliminary data.</text>
</comment>
<dbReference type="Gene3D" id="3.40.630.30">
    <property type="match status" value="1"/>
</dbReference>
<dbReference type="AlphaFoldDB" id="A0A4R6T425"/>
<feature type="domain" description="N-acetyltransferase" evidence="3">
    <location>
        <begin position="3"/>
        <end position="150"/>
    </location>
</feature>
<name>A0A4R6T425_9BACT</name>
<accession>A0A4R6T425</accession>
<dbReference type="SUPFAM" id="SSF55729">
    <property type="entry name" value="Acyl-CoA N-acyltransferases (Nat)"/>
    <property type="match status" value="1"/>
</dbReference>
<dbReference type="RefSeq" id="WP_133557149.1">
    <property type="nucleotide sequence ID" value="NZ_SNYF01000008.1"/>
</dbReference>
<gene>
    <name evidence="4" type="ORF">DFQ04_2961</name>
</gene>
<dbReference type="PANTHER" id="PTHR43877">
    <property type="entry name" value="AMINOALKYLPHOSPHONATE N-ACETYLTRANSFERASE-RELATED-RELATED"/>
    <property type="match status" value="1"/>
</dbReference>
<dbReference type="PROSITE" id="PS51186">
    <property type="entry name" value="GNAT"/>
    <property type="match status" value="1"/>
</dbReference>
<evidence type="ECO:0000256" key="1">
    <source>
        <dbReference type="ARBA" id="ARBA00022679"/>
    </source>
</evidence>
<keyword evidence="1 4" id="KW-0808">Transferase</keyword>
<organism evidence="4 5">
    <name type="scientific">Algoriphagus boseongensis</name>
    <dbReference type="NCBI Taxonomy" id="1442587"/>
    <lineage>
        <taxon>Bacteria</taxon>
        <taxon>Pseudomonadati</taxon>
        <taxon>Bacteroidota</taxon>
        <taxon>Cytophagia</taxon>
        <taxon>Cytophagales</taxon>
        <taxon>Cyclobacteriaceae</taxon>
        <taxon>Algoriphagus</taxon>
    </lineage>
</organism>
<keyword evidence="2" id="KW-0012">Acyltransferase</keyword>
<dbReference type="InterPro" id="IPR000182">
    <property type="entry name" value="GNAT_dom"/>
</dbReference>
<dbReference type="Proteomes" id="UP000294535">
    <property type="component" value="Unassembled WGS sequence"/>
</dbReference>
<keyword evidence="5" id="KW-1185">Reference proteome</keyword>
<evidence type="ECO:0000256" key="2">
    <source>
        <dbReference type="ARBA" id="ARBA00023315"/>
    </source>
</evidence>
<dbReference type="EMBL" id="SNYF01000008">
    <property type="protein sequence ID" value="TDQ15075.1"/>
    <property type="molecule type" value="Genomic_DNA"/>
</dbReference>
<evidence type="ECO:0000313" key="4">
    <source>
        <dbReference type="EMBL" id="TDQ15075.1"/>
    </source>
</evidence>
<dbReference type="InterPro" id="IPR050832">
    <property type="entry name" value="Bact_Acetyltransf"/>
</dbReference>
<dbReference type="PANTHER" id="PTHR43877:SF2">
    <property type="entry name" value="AMINOALKYLPHOSPHONATE N-ACETYLTRANSFERASE-RELATED"/>
    <property type="match status" value="1"/>
</dbReference>
<proteinExistence type="predicted"/>
<reference evidence="4 5" key="1">
    <citation type="submission" date="2019-03" db="EMBL/GenBank/DDBJ databases">
        <title>Genomic Encyclopedia of Type Strains, Phase III (KMG-III): the genomes of soil and plant-associated and newly described type strains.</title>
        <authorList>
            <person name="Whitman W."/>
        </authorList>
    </citation>
    <scope>NUCLEOTIDE SEQUENCE [LARGE SCALE GENOMIC DNA]</scope>
    <source>
        <strain evidence="4 5">CECT 8446</strain>
    </source>
</reference>
<dbReference type="CDD" id="cd04301">
    <property type="entry name" value="NAT_SF"/>
    <property type="match status" value="1"/>
</dbReference>
<dbReference type="Pfam" id="PF00583">
    <property type="entry name" value="Acetyltransf_1"/>
    <property type="match status" value="1"/>
</dbReference>
<dbReference type="GO" id="GO:0016747">
    <property type="term" value="F:acyltransferase activity, transferring groups other than amino-acyl groups"/>
    <property type="evidence" value="ECO:0007669"/>
    <property type="project" value="InterPro"/>
</dbReference>
<sequence length="153" mass="17230">MMKTIRATSENPDFQMLVSKLDQYLAIRNGESNDFYSQFNKIDLIQHVVVAYLDDKAVGCGAIKKFDEYSMEVKRMFVLPEFRGKGIAGAVLQELEKWSEELGMAKCVLETGDDMADAIGLYQKSGYKRTPNYGQYEGVEGSVCFEKVLVLSP</sequence>
<evidence type="ECO:0000259" key="3">
    <source>
        <dbReference type="PROSITE" id="PS51186"/>
    </source>
</evidence>